<protein>
    <recommendedName>
        <fullName evidence="7">Xylanolytic transcriptional activator regulatory domain-containing protein</fullName>
    </recommendedName>
</protein>
<dbReference type="AlphaFoldDB" id="A0A9P4H391"/>
<comment type="caution">
    <text evidence="8">The sequence shown here is derived from an EMBL/GenBank/DDBJ whole genome shotgun (WGS) entry which is preliminary data.</text>
</comment>
<dbReference type="CDD" id="cd12148">
    <property type="entry name" value="fungal_TF_MHR"/>
    <property type="match status" value="1"/>
</dbReference>
<dbReference type="PANTHER" id="PTHR47171:SF6">
    <property type="entry name" value="SPECIFIC TRANSCRIPTION FACTOR, PUTATIVE (AFU_ORTHOLOGUE AFUA_2G06130)-RELATED"/>
    <property type="match status" value="1"/>
</dbReference>
<evidence type="ECO:0000256" key="1">
    <source>
        <dbReference type="ARBA" id="ARBA00022833"/>
    </source>
</evidence>
<feature type="region of interest" description="Disordered" evidence="6">
    <location>
        <begin position="538"/>
        <end position="563"/>
    </location>
</feature>
<accession>A0A9P4H391</accession>
<evidence type="ECO:0000256" key="6">
    <source>
        <dbReference type="SAM" id="MobiDB-lite"/>
    </source>
</evidence>
<keyword evidence="4" id="KW-0804">Transcription</keyword>
<name>A0A9P4H391_9PLEO</name>
<dbReference type="InterPro" id="IPR007219">
    <property type="entry name" value="XnlR_reg_dom"/>
</dbReference>
<dbReference type="EMBL" id="ML978240">
    <property type="protein sequence ID" value="KAF2026584.1"/>
    <property type="molecule type" value="Genomic_DNA"/>
</dbReference>
<feature type="domain" description="Xylanolytic transcriptional activator regulatory" evidence="7">
    <location>
        <begin position="175"/>
        <end position="342"/>
    </location>
</feature>
<dbReference type="Pfam" id="PF04082">
    <property type="entry name" value="Fungal_trans"/>
    <property type="match status" value="1"/>
</dbReference>
<sequence length="620" mass="67701">MSPLTTPTRSATSPNVDPESNNVTSGTDPLPDLLGNGQHHPAVNGSALPNMLASPETVGSSMHGGVVDHQITTPNGSNDLENEFRFIGHLNPEGAFLAAADPSHTMGSGGPAEVGVRLTGKVGKSGLRSNLPTKEAQSDANYCPNHVLSKILLPHLEESCLSLLPITSDFEALSSIYFDQIHPIFPVVDRNSLETSPPHFVSTIVLKQVICLSASSSPAAKPFLRFKTNGLYVSTSIEQAEFSQQLSLAVRTSLSLGLIKDKLASCQILTLLSMSLQLADDRHLSAELCARAVACVHTLGLHLPARAGSVGSDSSSLFCCVWALDRLNAAFHGRPVCMHPRDIGRDLEISMRSQDGPFQLFLRTTLLLDEVIALYRPRHDDSSDAGWDHDFPDYESVVEEAAALRVKHNLLATIEIFYHAVAILSCRTEITDQRRSPAYIRQSLSAHKVMFMVAEDEHGQLSPFPIIPYAVSLALRFFYREFRFTKIGLFHARAQKQLITGCGVLRKFGQAFAVAAGIANLVEQTLNETHKVYYSLAQQHEPERSGPSNDPNEPNPIDLPNAENDAVARPANTEWSLWDDLPDFDVFEHFDPNFNLDAVDAALAGDTQPAFPMVYDALNL</sequence>
<dbReference type="InterPro" id="IPR052073">
    <property type="entry name" value="Amide_Lactam_Regulators"/>
</dbReference>
<keyword evidence="2" id="KW-0805">Transcription regulation</keyword>
<keyword evidence="9" id="KW-1185">Reference proteome</keyword>
<feature type="compositionally biased region" description="Polar residues" evidence="6">
    <location>
        <begin position="1"/>
        <end position="27"/>
    </location>
</feature>
<dbReference type="OrthoDB" id="10031947at2759"/>
<dbReference type="PANTHER" id="PTHR47171">
    <property type="entry name" value="FARA-RELATED"/>
    <property type="match status" value="1"/>
</dbReference>
<evidence type="ECO:0000256" key="4">
    <source>
        <dbReference type="ARBA" id="ARBA00023163"/>
    </source>
</evidence>
<organism evidence="8 9">
    <name type="scientific">Setomelanomma holmii</name>
    <dbReference type="NCBI Taxonomy" id="210430"/>
    <lineage>
        <taxon>Eukaryota</taxon>
        <taxon>Fungi</taxon>
        <taxon>Dikarya</taxon>
        <taxon>Ascomycota</taxon>
        <taxon>Pezizomycotina</taxon>
        <taxon>Dothideomycetes</taxon>
        <taxon>Pleosporomycetidae</taxon>
        <taxon>Pleosporales</taxon>
        <taxon>Pleosporineae</taxon>
        <taxon>Phaeosphaeriaceae</taxon>
        <taxon>Setomelanomma</taxon>
    </lineage>
</organism>
<evidence type="ECO:0000256" key="3">
    <source>
        <dbReference type="ARBA" id="ARBA00023125"/>
    </source>
</evidence>
<dbReference type="GO" id="GO:0003677">
    <property type="term" value="F:DNA binding"/>
    <property type="evidence" value="ECO:0007669"/>
    <property type="project" value="UniProtKB-KW"/>
</dbReference>
<evidence type="ECO:0000256" key="5">
    <source>
        <dbReference type="ARBA" id="ARBA00023242"/>
    </source>
</evidence>
<keyword evidence="3" id="KW-0238">DNA-binding</keyword>
<dbReference type="Proteomes" id="UP000799777">
    <property type="component" value="Unassembled WGS sequence"/>
</dbReference>
<proteinExistence type="predicted"/>
<feature type="region of interest" description="Disordered" evidence="6">
    <location>
        <begin position="1"/>
        <end position="77"/>
    </location>
</feature>
<dbReference type="GO" id="GO:0008270">
    <property type="term" value="F:zinc ion binding"/>
    <property type="evidence" value="ECO:0007669"/>
    <property type="project" value="InterPro"/>
</dbReference>
<evidence type="ECO:0000256" key="2">
    <source>
        <dbReference type="ARBA" id="ARBA00023015"/>
    </source>
</evidence>
<reference evidence="8" key="1">
    <citation type="journal article" date="2020" name="Stud. Mycol.">
        <title>101 Dothideomycetes genomes: a test case for predicting lifestyles and emergence of pathogens.</title>
        <authorList>
            <person name="Haridas S."/>
            <person name="Albert R."/>
            <person name="Binder M."/>
            <person name="Bloem J."/>
            <person name="Labutti K."/>
            <person name="Salamov A."/>
            <person name="Andreopoulos B."/>
            <person name="Baker S."/>
            <person name="Barry K."/>
            <person name="Bills G."/>
            <person name="Bluhm B."/>
            <person name="Cannon C."/>
            <person name="Castanera R."/>
            <person name="Culley D."/>
            <person name="Daum C."/>
            <person name="Ezra D."/>
            <person name="Gonzalez J."/>
            <person name="Henrissat B."/>
            <person name="Kuo A."/>
            <person name="Liang C."/>
            <person name="Lipzen A."/>
            <person name="Lutzoni F."/>
            <person name="Magnuson J."/>
            <person name="Mondo S."/>
            <person name="Nolan M."/>
            <person name="Ohm R."/>
            <person name="Pangilinan J."/>
            <person name="Park H.-J."/>
            <person name="Ramirez L."/>
            <person name="Alfaro M."/>
            <person name="Sun H."/>
            <person name="Tritt A."/>
            <person name="Yoshinaga Y."/>
            <person name="Zwiers L.-H."/>
            <person name="Turgeon B."/>
            <person name="Goodwin S."/>
            <person name="Spatafora J."/>
            <person name="Crous P."/>
            <person name="Grigoriev I."/>
        </authorList>
    </citation>
    <scope>NUCLEOTIDE SEQUENCE</scope>
    <source>
        <strain evidence="8">CBS 110217</strain>
    </source>
</reference>
<keyword evidence="1" id="KW-0862">Zinc</keyword>
<dbReference type="GO" id="GO:0006351">
    <property type="term" value="P:DNA-templated transcription"/>
    <property type="evidence" value="ECO:0007669"/>
    <property type="project" value="InterPro"/>
</dbReference>
<evidence type="ECO:0000313" key="8">
    <source>
        <dbReference type="EMBL" id="KAF2026584.1"/>
    </source>
</evidence>
<evidence type="ECO:0000259" key="7">
    <source>
        <dbReference type="Pfam" id="PF04082"/>
    </source>
</evidence>
<keyword evidence="5" id="KW-0539">Nucleus</keyword>
<gene>
    <name evidence="8" type="ORF">EK21DRAFT_115640</name>
</gene>
<evidence type="ECO:0000313" key="9">
    <source>
        <dbReference type="Proteomes" id="UP000799777"/>
    </source>
</evidence>